<dbReference type="Proteomes" id="UP000242188">
    <property type="component" value="Unassembled WGS sequence"/>
</dbReference>
<feature type="repeat" description="TPR" evidence="7">
    <location>
        <begin position="101"/>
        <end position="134"/>
    </location>
</feature>
<dbReference type="OrthoDB" id="199930at2759"/>
<dbReference type="EMBL" id="NEDP02076746">
    <property type="protein sequence ID" value="OWF34949.1"/>
    <property type="molecule type" value="Genomic_DNA"/>
</dbReference>
<dbReference type="Gene3D" id="1.25.10.10">
    <property type="entry name" value="Leucine-rich Repeat Variant"/>
    <property type="match status" value="2"/>
</dbReference>
<keyword evidence="3" id="KW-0963">Cytoplasm</keyword>
<dbReference type="PANTHER" id="PTHR45994">
    <property type="entry name" value="FI21225P1"/>
    <property type="match status" value="1"/>
</dbReference>
<dbReference type="AlphaFoldDB" id="A0A210PEN8"/>
<dbReference type="PANTHER" id="PTHR45994:SF1">
    <property type="entry name" value="FI21225P1"/>
    <property type="match status" value="1"/>
</dbReference>
<dbReference type="InterPro" id="IPR011990">
    <property type="entry name" value="TPR-like_helical_dom_sf"/>
</dbReference>
<comment type="subcellular location">
    <subcellularLocation>
        <location evidence="1">Cytoplasm</location>
        <location evidence="1">Perinuclear region</location>
    </subcellularLocation>
</comment>
<evidence type="ECO:0000256" key="2">
    <source>
        <dbReference type="ARBA" id="ARBA00022473"/>
    </source>
</evidence>
<dbReference type="GO" id="GO:0048471">
    <property type="term" value="C:perinuclear region of cytoplasm"/>
    <property type="evidence" value="ECO:0007669"/>
    <property type="project" value="UniProtKB-SubCell"/>
</dbReference>
<dbReference type="InterPro" id="IPR011989">
    <property type="entry name" value="ARM-like"/>
</dbReference>
<keyword evidence="7" id="KW-0802">TPR repeat</keyword>
<comment type="caution">
    <text evidence="9">The sequence shown here is derived from an EMBL/GenBank/DDBJ whole genome shotgun (WGS) entry which is preliminary data.</text>
</comment>
<name>A0A210PEN8_MIZYE</name>
<keyword evidence="10" id="KW-1185">Reference proteome</keyword>
<proteinExistence type="predicted"/>
<evidence type="ECO:0000256" key="7">
    <source>
        <dbReference type="PROSITE-ProRule" id="PRU00339"/>
    </source>
</evidence>
<dbReference type="PROSITE" id="PS50005">
    <property type="entry name" value="TPR"/>
    <property type="match status" value="1"/>
</dbReference>
<keyword evidence="4" id="KW-0517">Myogenesis</keyword>
<evidence type="ECO:0000256" key="5">
    <source>
        <dbReference type="ARBA" id="ARBA00022782"/>
    </source>
</evidence>
<evidence type="ECO:0000259" key="8">
    <source>
        <dbReference type="Pfam" id="PF11701"/>
    </source>
</evidence>
<dbReference type="GO" id="GO:0007517">
    <property type="term" value="P:muscle organ development"/>
    <property type="evidence" value="ECO:0007669"/>
    <property type="project" value="UniProtKB-KW"/>
</dbReference>
<dbReference type="SUPFAM" id="SSF48452">
    <property type="entry name" value="TPR-like"/>
    <property type="match status" value="1"/>
</dbReference>
<evidence type="ECO:0000313" key="10">
    <source>
        <dbReference type="Proteomes" id="UP000242188"/>
    </source>
</evidence>
<dbReference type="STRING" id="6573.A0A210PEN8"/>
<dbReference type="GO" id="GO:0051879">
    <property type="term" value="F:Hsp90 protein binding"/>
    <property type="evidence" value="ECO:0007669"/>
    <property type="project" value="TreeGrafter"/>
</dbReference>
<feature type="domain" description="UNC-45/Cro1/She4 central" evidence="8">
    <location>
        <begin position="415"/>
        <end position="557"/>
    </location>
</feature>
<protein>
    <submittedName>
        <fullName evidence="9">Protein unc-45-like A</fullName>
    </submittedName>
</protein>
<gene>
    <name evidence="9" type="ORF">KP79_PYT23538</name>
</gene>
<evidence type="ECO:0000256" key="1">
    <source>
        <dbReference type="ARBA" id="ARBA00004556"/>
    </source>
</evidence>
<dbReference type="Gene3D" id="1.25.40.10">
    <property type="entry name" value="Tetratricopeptide repeat domain"/>
    <property type="match status" value="1"/>
</dbReference>
<organism evidence="9 10">
    <name type="scientific">Mizuhopecten yessoensis</name>
    <name type="common">Japanese scallop</name>
    <name type="synonym">Patinopecten yessoensis</name>
    <dbReference type="NCBI Taxonomy" id="6573"/>
    <lineage>
        <taxon>Eukaryota</taxon>
        <taxon>Metazoa</taxon>
        <taxon>Spiralia</taxon>
        <taxon>Lophotrochozoa</taxon>
        <taxon>Mollusca</taxon>
        <taxon>Bivalvia</taxon>
        <taxon>Autobranchia</taxon>
        <taxon>Pteriomorphia</taxon>
        <taxon>Pectinida</taxon>
        <taxon>Pectinoidea</taxon>
        <taxon>Pectinidae</taxon>
        <taxon>Mizuhopecten</taxon>
    </lineage>
</organism>
<dbReference type="InterPro" id="IPR016024">
    <property type="entry name" value="ARM-type_fold"/>
</dbReference>
<evidence type="ECO:0000256" key="3">
    <source>
        <dbReference type="ARBA" id="ARBA00022490"/>
    </source>
</evidence>
<dbReference type="InterPro" id="IPR024660">
    <property type="entry name" value="UCS_central_dom"/>
</dbReference>
<keyword evidence="2" id="KW-0217">Developmental protein</keyword>
<dbReference type="SUPFAM" id="SSF48371">
    <property type="entry name" value="ARM repeat"/>
    <property type="match status" value="3"/>
</dbReference>
<dbReference type="SMART" id="SM00028">
    <property type="entry name" value="TPR"/>
    <property type="match status" value="3"/>
</dbReference>
<dbReference type="Pfam" id="PF11701">
    <property type="entry name" value="UNC45-central"/>
    <property type="match status" value="1"/>
</dbReference>
<evidence type="ECO:0000256" key="4">
    <source>
        <dbReference type="ARBA" id="ARBA00022541"/>
    </source>
</evidence>
<keyword evidence="6" id="KW-0143">Chaperone</keyword>
<evidence type="ECO:0000256" key="6">
    <source>
        <dbReference type="ARBA" id="ARBA00023186"/>
    </source>
</evidence>
<dbReference type="GO" id="GO:0030154">
    <property type="term" value="P:cell differentiation"/>
    <property type="evidence" value="ECO:0007669"/>
    <property type="project" value="UniProtKB-KW"/>
</dbReference>
<sequence>MLETGCIAFHDLIWQSGPIPLCRKIIIFQWIAKHRTITKARSHYNFRFTDRCTRKNVKKMSDQLALKEEGNKLFKAGDLVAALTCYTKALEISDLKDADKAAIYKNMAACHLKQEKYEEAVEDATAALEVINNDPKALYRRCQAYEKLGKVEEAYKDAGALVNIDPKNTAIHPILGRLTPLIQEKVKQQNSTSAKVSQMFNLAFDLTSDDEKKLQALNNLVVLARDEAGAKFICDQSGVQKLKTLLEARNLAVIQSAVRVLSCICNNSESRSWSVSKEIGVKRLGLLMWEASEALATSTGKLIETMLVKITGLDILRKAEEDYQAKRKIGEPCRRPKLELVENQREYLMETFHMLIKMLQNYKVSGEGRDAAMELLMKNMLRKNGLQWTRDFLETEGLEGLLAVAGAIKQHETLPVTENSKMHAAVALSNIYDDLYSDKEVDKFKSKCSEYFKDLFSDEIFESKIEAIKAVSTLLQGPYEVGSMILSFEGVTKIMFAMADSSNVLHQQIAVEAIVHSAQKQKKCNSLLAGAVPILKNLYETADDSIKVRALVGLCKLGTSGGTDASNKPMAEGSTLAMAKSCRRFLNNPNKDVDLRRWATEGLAFLTLDADVKEDLVGDTSALKSLVDVTAKAEKNILYPASTVFVNITNSYEQKEIVPEMIELAKYAKQHVPEEHEKDKPEFVKKRVTALANAGVVTALVALSNAESKNTREQLSRVFLSLTNEEDLRGLVVAQGGAKALRSLAMENNTDKGQPLAAQALAKITITMNPETTFPGQRMYELVRPLLNLLHIDCTALQNFEGLMALTNLSSISDSLRSRIVAEKGVPIIENYMTEEHEMLSRAATECMCNMVMNEDVVKMYEKENDRTKLMTLYCADEDPLVVKAASGALAILTHSPIVCKKVSQVQSWYEILQSLVVEESIEVQHRGCYIVMNLMCADKDIAAKLVEGQMLEILMALSILEDPTRLQARDCVKTALEKAVEYELIQALPNAKKS</sequence>
<dbReference type="InterPro" id="IPR019734">
    <property type="entry name" value="TPR_rpt"/>
</dbReference>
<keyword evidence="5" id="KW-0221">Differentiation</keyword>
<reference evidence="9 10" key="1">
    <citation type="journal article" date="2017" name="Nat. Ecol. Evol.">
        <title>Scallop genome provides insights into evolution of bilaterian karyotype and development.</title>
        <authorList>
            <person name="Wang S."/>
            <person name="Zhang J."/>
            <person name="Jiao W."/>
            <person name="Li J."/>
            <person name="Xun X."/>
            <person name="Sun Y."/>
            <person name="Guo X."/>
            <person name="Huan P."/>
            <person name="Dong B."/>
            <person name="Zhang L."/>
            <person name="Hu X."/>
            <person name="Sun X."/>
            <person name="Wang J."/>
            <person name="Zhao C."/>
            <person name="Wang Y."/>
            <person name="Wang D."/>
            <person name="Huang X."/>
            <person name="Wang R."/>
            <person name="Lv J."/>
            <person name="Li Y."/>
            <person name="Zhang Z."/>
            <person name="Liu B."/>
            <person name="Lu W."/>
            <person name="Hui Y."/>
            <person name="Liang J."/>
            <person name="Zhou Z."/>
            <person name="Hou R."/>
            <person name="Li X."/>
            <person name="Liu Y."/>
            <person name="Li H."/>
            <person name="Ning X."/>
            <person name="Lin Y."/>
            <person name="Zhao L."/>
            <person name="Xing Q."/>
            <person name="Dou J."/>
            <person name="Li Y."/>
            <person name="Mao J."/>
            <person name="Guo H."/>
            <person name="Dou H."/>
            <person name="Li T."/>
            <person name="Mu C."/>
            <person name="Jiang W."/>
            <person name="Fu Q."/>
            <person name="Fu X."/>
            <person name="Miao Y."/>
            <person name="Liu J."/>
            <person name="Yu Q."/>
            <person name="Li R."/>
            <person name="Liao H."/>
            <person name="Li X."/>
            <person name="Kong Y."/>
            <person name="Jiang Z."/>
            <person name="Chourrout D."/>
            <person name="Li R."/>
            <person name="Bao Z."/>
        </authorList>
    </citation>
    <scope>NUCLEOTIDE SEQUENCE [LARGE SCALE GENOMIC DNA]</scope>
    <source>
        <strain evidence="9 10">PY_sf001</strain>
    </source>
</reference>
<accession>A0A210PEN8</accession>
<evidence type="ECO:0000313" key="9">
    <source>
        <dbReference type="EMBL" id="OWF34949.1"/>
    </source>
</evidence>